<dbReference type="Proteomes" id="UP000189818">
    <property type="component" value="Unassembled WGS sequence"/>
</dbReference>
<name>A0A1T5FR30_9SPHN</name>
<dbReference type="EMBL" id="FUYM01000010">
    <property type="protein sequence ID" value="SKB98619.1"/>
    <property type="molecule type" value="Genomic_DNA"/>
</dbReference>
<reference evidence="2" key="1">
    <citation type="submission" date="2017-02" db="EMBL/GenBank/DDBJ databases">
        <authorList>
            <person name="Varghese N."/>
            <person name="Submissions S."/>
        </authorList>
    </citation>
    <scope>NUCLEOTIDE SEQUENCE [LARGE SCALE GENOMIC DNA]</scope>
    <source>
        <strain evidence="2">UM2</strain>
    </source>
</reference>
<keyword evidence="2" id="KW-1185">Reference proteome</keyword>
<sequence length="188" mass="20630">MKEAGLRWLAFTLRMAEEERRGPPAPPDDAALLSAVGWIEKDLTNPVSTSAGRLLLCDAVSPLRLPDDGSGWLWTGVEIGPGGAVAPTGAGGLLLNLMDIDAAHEDEFNDWYDTEHLPRMAAVDGVMMARRFRSETDSPRYLASYHLSELAVVAGETWKEAANTPWTARMRRHRTGLVRKGFVRFQGG</sequence>
<dbReference type="RefSeq" id="WP_079649950.1">
    <property type="nucleotide sequence ID" value="NZ_FUYM01000010.1"/>
</dbReference>
<dbReference type="OrthoDB" id="3034735at2"/>
<evidence type="ECO:0000313" key="1">
    <source>
        <dbReference type="EMBL" id="SKB98619.1"/>
    </source>
</evidence>
<evidence type="ECO:0008006" key="3">
    <source>
        <dbReference type="Google" id="ProtNLM"/>
    </source>
</evidence>
<evidence type="ECO:0000313" key="2">
    <source>
        <dbReference type="Proteomes" id="UP000189818"/>
    </source>
</evidence>
<organism evidence="1 2">
    <name type="scientific">Rhizorhabdus histidinilytica</name>
    <dbReference type="NCBI Taxonomy" id="439228"/>
    <lineage>
        <taxon>Bacteria</taxon>
        <taxon>Pseudomonadati</taxon>
        <taxon>Pseudomonadota</taxon>
        <taxon>Alphaproteobacteria</taxon>
        <taxon>Sphingomonadales</taxon>
        <taxon>Sphingomonadaceae</taxon>
        <taxon>Rhizorhabdus</taxon>
    </lineage>
</organism>
<dbReference type="AlphaFoldDB" id="A0A1T5FR30"/>
<protein>
    <recommendedName>
        <fullName evidence="3">EthD domain-containing protein</fullName>
    </recommendedName>
</protein>
<dbReference type="STRING" id="439228.SAMN06295920_110152"/>
<proteinExistence type="predicted"/>
<accession>A0A1T5FR30</accession>
<gene>
    <name evidence="1" type="ORF">SAMN06295920_110152</name>
</gene>